<dbReference type="InterPro" id="IPR036873">
    <property type="entry name" value="Rhodanese-like_dom_sf"/>
</dbReference>
<dbReference type="PANTHER" id="PTHR11364:SF27">
    <property type="entry name" value="SULFURTRANSFERASE"/>
    <property type="match status" value="1"/>
</dbReference>
<dbReference type="PANTHER" id="PTHR11364">
    <property type="entry name" value="THIOSULFATE SULFERTANSFERASE"/>
    <property type="match status" value="1"/>
</dbReference>
<keyword evidence="5" id="KW-1185">Reference proteome</keyword>
<name>A0A448YJY9_BRENA</name>
<dbReference type="InterPro" id="IPR001763">
    <property type="entry name" value="Rhodanese-like_dom"/>
</dbReference>
<dbReference type="Gene3D" id="3.40.250.10">
    <property type="entry name" value="Rhodanese-like domain"/>
    <property type="match status" value="2"/>
</dbReference>
<dbReference type="InterPro" id="IPR045078">
    <property type="entry name" value="TST/MPST-like"/>
</dbReference>
<dbReference type="InParanoid" id="A0A448YJY9"/>
<accession>A0A448YJY9</accession>
<dbReference type="AlphaFoldDB" id="A0A448YJY9"/>
<evidence type="ECO:0000259" key="3">
    <source>
        <dbReference type="PROSITE" id="PS50206"/>
    </source>
</evidence>
<dbReference type="CDD" id="cd01448">
    <property type="entry name" value="TST_Repeat_1"/>
    <property type="match status" value="1"/>
</dbReference>
<dbReference type="EMBL" id="CAACVR010000010">
    <property type="protein sequence ID" value="VEU21188.1"/>
    <property type="molecule type" value="Genomic_DNA"/>
</dbReference>
<dbReference type="CDD" id="cd01449">
    <property type="entry name" value="TST_Repeat_2"/>
    <property type="match status" value="1"/>
</dbReference>
<dbReference type="SMART" id="SM00450">
    <property type="entry name" value="RHOD"/>
    <property type="match status" value="2"/>
</dbReference>
<dbReference type="GO" id="GO:0004792">
    <property type="term" value="F:thiosulfate-cyanide sulfurtransferase activity"/>
    <property type="evidence" value="ECO:0007669"/>
    <property type="project" value="TreeGrafter"/>
</dbReference>
<dbReference type="OrthoDB" id="270167at2759"/>
<dbReference type="PROSITE" id="PS50206">
    <property type="entry name" value="RHODANESE_3"/>
    <property type="match status" value="2"/>
</dbReference>
<dbReference type="Pfam" id="PF00581">
    <property type="entry name" value="Rhodanese"/>
    <property type="match status" value="1"/>
</dbReference>
<evidence type="ECO:0000313" key="5">
    <source>
        <dbReference type="Proteomes" id="UP000290900"/>
    </source>
</evidence>
<gene>
    <name evidence="4" type="ORF">BRENAR_LOCUS1923</name>
</gene>
<sequence length="297" mass="33183">MDSFLKESSPVYPIDASWYMPNVPVNAYNEFQKERLNKNAIYFDIDKISDTSSPYPHMLPSVGNFEKHVGKLGISNDSSLLFYDQQGIFSVCRAAWMFEVFGHDPEKLYILNTFPSYKQAFSDPNLVMVVHEMRNTLDHSLVEGPSPHDQSTYKASLDESKVVTYEKLLDLLKQGKIGTEYTLLDARAHDRFTGRVKEPRPGLPSGHVPGAVNTPFSEFLTPDKSFLSTMTITKVANRLGINESKPIIIMCGTGVTACIVRSALILAGFDPARLAVYDGSWTEYGQRAPKELIAEGE</sequence>
<protein>
    <submittedName>
        <fullName evidence="4">DEKNAAC102063</fullName>
    </submittedName>
</protein>
<evidence type="ECO:0000313" key="4">
    <source>
        <dbReference type="EMBL" id="VEU21188.1"/>
    </source>
</evidence>
<reference evidence="4 5" key="1">
    <citation type="submission" date="2018-12" db="EMBL/GenBank/DDBJ databases">
        <authorList>
            <person name="Tiukova I."/>
            <person name="Dainat J."/>
        </authorList>
    </citation>
    <scope>NUCLEOTIDE SEQUENCE [LARGE SCALE GENOMIC DNA]</scope>
</reference>
<keyword evidence="1" id="KW-0808">Transferase</keyword>
<evidence type="ECO:0000256" key="1">
    <source>
        <dbReference type="ARBA" id="ARBA00022679"/>
    </source>
</evidence>
<evidence type="ECO:0000256" key="2">
    <source>
        <dbReference type="ARBA" id="ARBA00022737"/>
    </source>
</evidence>
<dbReference type="Proteomes" id="UP000290900">
    <property type="component" value="Unassembled WGS sequence"/>
</dbReference>
<dbReference type="SUPFAM" id="SSF52821">
    <property type="entry name" value="Rhodanese/Cell cycle control phosphatase"/>
    <property type="match status" value="2"/>
</dbReference>
<keyword evidence="2" id="KW-0677">Repeat</keyword>
<dbReference type="FunCoup" id="A0A448YJY9">
    <property type="interactions" value="469"/>
</dbReference>
<dbReference type="GO" id="GO:0005739">
    <property type="term" value="C:mitochondrion"/>
    <property type="evidence" value="ECO:0007669"/>
    <property type="project" value="TreeGrafter"/>
</dbReference>
<proteinExistence type="predicted"/>
<feature type="domain" description="Rhodanese" evidence="3">
    <location>
        <begin position="38"/>
        <end position="126"/>
    </location>
</feature>
<dbReference type="STRING" id="13370.A0A448YJY9"/>
<organism evidence="4 5">
    <name type="scientific">Brettanomyces naardenensis</name>
    <name type="common">Yeast</name>
    <dbReference type="NCBI Taxonomy" id="13370"/>
    <lineage>
        <taxon>Eukaryota</taxon>
        <taxon>Fungi</taxon>
        <taxon>Dikarya</taxon>
        <taxon>Ascomycota</taxon>
        <taxon>Saccharomycotina</taxon>
        <taxon>Pichiomycetes</taxon>
        <taxon>Pichiales</taxon>
        <taxon>Pichiaceae</taxon>
        <taxon>Brettanomyces</taxon>
    </lineage>
</organism>
<feature type="domain" description="Rhodanese" evidence="3">
    <location>
        <begin position="177"/>
        <end position="293"/>
    </location>
</feature>